<keyword evidence="2" id="KW-0472">Membrane</keyword>
<reference evidence="3 4" key="1">
    <citation type="submission" date="2023-03" db="EMBL/GenBank/DDBJ databases">
        <title>Muricauda XX sp. nov. and Muricauda XXX sp. nov., two novel species isolated from Okinawa Trough.</title>
        <authorList>
            <person name="Cao W."/>
            <person name="Deng X."/>
        </authorList>
    </citation>
    <scope>NUCLEOTIDE SEQUENCE [LARGE SCALE GENOMIC DNA]</scope>
    <source>
        <strain evidence="3 4">81s02</strain>
    </source>
</reference>
<comment type="caution">
    <text evidence="3">The sequence shown here is derived from an EMBL/GenBank/DDBJ whole genome shotgun (WGS) entry which is preliminary data.</text>
</comment>
<protein>
    <submittedName>
        <fullName evidence="3">Uncharacterized protein</fullName>
    </submittedName>
</protein>
<feature type="coiled-coil region" evidence="1">
    <location>
        <begin position="249"/>
        <end position="276"/>
    </location>
</feature>
<evidence type="ECO:0000256" key="2">
    <source>
        <dbReference type="SAM" id="Phobius"/>
    </source>
</evidence>
<keyword evidence="2" id="KW-0812">Transmembrane</keyword>
<gene>
    <name evidence="3" type="ORF">PY091_07135</name>
</gene>
<proteinExistence type="predicted"/>
<dbReference type="Proteomes" id="UP001217083">
    <property type="component" value="Unassembled WGS sequence"/>
</dbReference>
<accession>A0ABT5XM65</accession>
<feature type="transmembrane region" description="Helical" evidence="2">
    <location>
        <begin position="6"/>
        <end position="26"/>
    </location>
</feature>
<keyword evidence="4" id="KW-1185">Reference proteome</keyword>
<name>A0ABT5XM65_9FLAO</name>
<keyword evidence="1" id="KW-0175">Coiled coil</keyword>
<dbReference type="EMBL" id="JARFVA010000002">
    <property type="protein sequence ID" value="MDF0706983.1"/>
    <property type="molecule type" value="Genomic_DNA"/>
</dbReference>
<evidence type="ECO:0000256" key="1">
    <source>
        <dbReference type="SAM" id="Coils"/>
    </source>
</evidence>
<dbReference type="RefSeq" id="WP_275649020.1">
    <property type="nucleotide sequence ID" value="NZ_JARFVA010000002.1"/>
</dbReference>
<sequence>MATIASIWAIAEPLLFLFQLFVGLRFKYHTKVSERQFDALSKEAFKELQIHLTHFGANDSIIAAEEMYCRHLKNDIKQRDGKFVFLEGELHLKLLKKFHLPSKNKVDGFLIKSFFFIHGYSHTFNYLLFVDRVKRRFGVKNTILHYLSIPNWRKMKFGELSRAVSEVKKITDKHWNDRYLIPKNQDISESKPSIARAIDKVLANGVISEKSVFNLASSEKLVFVHKYAEGWDFYNRYIEDLNAAKAVVKKWKESKAQNANTKLKKAKDELKRVESNWLQAPIAHSLEKYGFQKLFNRMDGVYVLPLSMIPEKYHNQIDSFFREIIDSAKEYTNTSIQNGNPYITEENRNLKYLILNHVIPVNEILILSEERTIEISSPALSRMLFTSYLSKDETNVSNMYINDVVRNVDFLSLLGTTKSDNLIRQHFEDLKRILWELYNIDILKPVMLSMLDDNKLDVVIERLQAVNNEFDRLSRFVKRRLTELNEFYSDLNKELNEIKK</sequence>
<evidence type="ECO:0000313" key="3">
    <source>
        <dbReference type="EMBL" id="MDF0706983.1"/>
    </source>
</evidence>
<evidence type="ECO:0000313" key="4">
    <source>
        <dbReference type="Proteomes" id="UP001217083"/>
    </source>
</evidence>
<keyword evidence="2" id="KW-1133">Transmembrane helix</keyword>
<organism evidence="3 4">
    <name type="scientific">Flagellimonas okinawensis</name>
    <dbReference type="NCBI Taxonomy" id="3031324"/>
    <lineage>
        <taxon>Bacteria</taxon>
        <taxon>Pseudomonadati</taxon>
        <taxon>Bacteroidota</taxon>
        <taxon>Flavobacteriia</taxon>
        <taxon>Flavobacteriales</taxon>
        <taxon>Flavobacteriaceae</taxon>
        <taxon>Flagellimonas</taxon>
    </lineage>
</organism>